<evidence type="ECO:0000313" key="2">
    <source>
        <dbReference type="Proteomes" id="UP000216147"/>
    </source>
</evidence>
<dbReference type="AlphaFoldDB" id="A0A258HG91"/>
<name>A0A258HG91_9CAUL</name>
<dbReference type="EMBL" id="NCEQ01000013">
    <property type="protein sequence ID" value="OYX55624.1"/>
    <property type="molecule type" value="Genomic_DNA"/>
</dbReference>
<reference evidence="1 2" key="1">
    <citation type="submission" date="2017-03" db="EMBL/GenBank/DDBJ databases">
        <title>Lifting the veil on microbial sulfur biogeochemistry in mining wastewaters.</title>
        <authorList>
            <person name="Kantor R.S."/>
            <person name="Colenbrander Nelson T."/>
            <person name="Marshall S."/>
            <person name="Bennett D."/>
            <person name="Apte S."/>
            <person name="Camacho D."/>
            <person name="Thomas B.C."/>
            <person name="Warren L.A."/>
            <person name="Banfield J.F."/>
        </authorList>
    </citation>
    <scope>NUCLEOTIDE SEQUENCE [LARGE SCALE GENOMIC DNA]</scope>
    <source>
        <strain evidence="1">32-68-21</strain>
    </source>
</reference>
<sequence>MTRHLTITLSPQTVQALNREDMALYLFAAVRHGPFASGAPGTAGGAPLVWLRRTHLLQTTTLTFEDTLNIYLSSTEIEPNAVVVVGAQVDTALGQTALLNDGRQLTATVSGLTDTAALINRDDQSWTWGLCRTIADQMAPFCVFPLHGHAMGMLAPTDQILALFATDSTPPGAIVQTAFGPGLLIDFVAAATREVAFDIDTGWRSDGSVWATPVPAGSALGPLLIAR</sequence>
<accession>A0A258HG91</accession>
<dbReference type="Proteomes" id="UP000216147">
    <property type="component" value="Unassembled WGS sequence"/>
</dbReference>
<gene>
    <name evidence="1" type="ORF">B7Y86_13290</name>
</gene>
<evidence type="ECO:0000313" key="1">
    <source>
        <dbReference type="EMBL" id="OYX55624.1"/>
    </source>
</evidence>
<comment type="caution">
    <text evidence="1">The sequence shown here is derived from an EMBL/GenBank/DDBJ whole genome shotgun (WGS) entry which is preliminary data.</text>
</comment>
<protein>
    <submittedName>
        <fullName evidence="1">Uncharacterized protein</fullName>
    </submittedName>
</protein>
<organism evidence="1 2">
    <name type="scientific">Brevundimonas subvibrioides</name>
    <dbReference type="NCBI Taxonomy" id="74313"/>
    <lineage>
        <taxon>Bacteria</taxon>
        <taxon>Pseudomonadati</taxon>
        <taxon>Pseudomonadota</taxon>
        <taxon>Alphaproteobacteria</taxon>
        <taxon>Caulobacterales</taxon>
        <taxon>Caulobacteraceae</taxon>
        <taxon>Brevundimonas</taxon>
    </lineage>
</organism>
<proteinExistence type="predicted"/>